<reference evidence="1 2" key="1">
    <citation type="journal article" date="2024" name="G3 (Bethesda)">
        <title>Genome assembly of Hibiscus sabdariffa L. provides insights into metabolisms of medicinal natural products.</title>
        <authorList>
            <person name="Kim T."/>
        </authorList>
    </citation>
    <scope>NUCLEOTIDE SEQUENCE [LARGE SCALE GENOMIC DNA]</scope>
    <source>
        <strain evidence="1">TK-2024</strain>
        <tissue evidence="1">Old leaves</tissue>
    </source>
</reference>
<organism evidence="1 2">
    <name type="scientific">Hibiscus sabdariffa</name>
    <name type="common">roselle</name>
    <dbReference type="NCBI Taxonomy" id="183260"/>
    <lineage>
        <taxon>Eukaryota</taxon>
        <taxon>Viridiplantae</taxon>
        <taxon>Streptophyta</taxon>
        <taxon>Embryophyta</taxon>
        <taxon>Tracheophyta</taxon>
        <taxon>Spermatophyta</taxon>
        <taxon>Magnoliopsida</taxon>
        <taxon>eudicotyledons</taxon>
        <taxon>Gunneridae</taxon>
        <taxon>Pentapetalae</taxon>
        <taxon>rosids</taxon>
        <taxon>malvids</taxon>
        <taxon>Malvales</taxon>
        <taxon>Malvaceae</taxon>
        <taxon>Malvoideae</taxon>
        <taxon>Hibiscus</taxon>
    </lineage>
</organism>
<evidence type="ECO:0000313" key="1">
    <source>
        <dbReference type="EMBL" id="KAK8500783.1"/>
    </source>
</evidence>
<accession>A0ABR2B1Z4</accession>
<evidence type="ECO:0000313" key="2">
    <source>
        <dbReference type="Proteomes" id="UP001472677"/>
    </source>
</evidence>
<proteinExistence type="predicted"/>
<dbReference type="EMBL" id="JBBPBM010000207">
    <property type="protein sequence ID" value="KAK8500783.1"/>
    <property type="molecule type" value="Genomic_DNA"/>
</dbReference>
<name>A0ABR2B1Z4_9ROSI</name>
<keyword evidence="2" id="KW-1185">Reference proteome</keyword>
<comment type="caution">
    <text evidence="1">The sequence shown here is derived from an EMBL/GenBank/DDBJ whole genome shotgun (WGS) entry which is preliminary data.</text>
</comment>
<gene>
    <name evidence="1" type="ORF">V6N12_055740</name>
</gene>
<dbReference type="Proteomes" id="UP001472677">
    <property type="component" value="Unassembled WGS sequence"/>
</dbReference>
<protein>
    <submittedName>
        <fullName evidence="1">Uncharacterized protein</fullName>
    </submittedName>
</protein>
<sequence length="138" mass="15918">MGYVFEGLRRYRHVDFAASNGSMHANYHNLIAKRAKQKQGFEFGAAHNLQVTTALKPIKGALCVTDTRVELAVMRCYTYQGWCIVFRAFNVTLTTQHVGLILTVATPRVISLVFYCIQRDELESDWRSEERLHFDFIQ</sequence>